<dbReference type="GO" id="GO:0003700">
    <property type="term" value="F:DNA-binding transcription factor activity"/>
    <property type="evidence" value="ECO:0007669"/>
    <property type="project" value="InterPro"/>
</dbReference>
<protein>
    <submittedName>
        <fullName evidence="6">LysR family transcriptional regulator</fullName>
    </submittedName>
</protein>
<dbReference type="SUPFAM" id="SSF53850">
    <property type="entry name" value="Periplasmic binding protein-like II"/>
    <property type="match status" value="1"/>
</dbReference>
<keyword evidence="4" id="KW-0804">Transcription</keyword>
<comment type="similarity">
    <text evidence="1">Belongs to the LysR transcriptional regulatory family.</text>
</comment>
<dbReference type="EMBL" id="CP088147">
    <property type="protein sequence ID" value="UTU53108.1"/>
    <property type="molecule type" value="Genomic_DNA"/>
</dbReference>
<reference evidence="6 7" key="1">
    <citation type="journal article" date="2022" name="Microbiol. Resour. Announc.">
        <title>Complete Genome Sequence of Mesorhizobium ciceri Strain R30, a Rhizobium Used as a Commercial Inoculant for Chickpea in Argentina.</title>
        <authorList>
            <person name="Foresto E."/>
            <person name="Revale S."/>
            <person name="Primo E."/>
            <person name="Nievas F."/>
            <person name="Carezzano E."/>
            <person name="Puente M."/>
            <person name="Alzari P."/>
            <person name="Mart M."/>
            <person name="Ben-Assaya M."/>
            <person name="Mornico D."/>
            <person name="Santoro M."/>
            <person name="Mart F."/>
            <person name="Giordano W."/>
            <person name="Bogino P."/>
        </authorList>
    </citation>
    <scope>NUCLEOTIDE SEQUENCE [LARGE SCALE GENOMIC DNA]</scope>
    <source>
        <strain evidence="6 7">R30</strain>
    </source>
</reference>
<dbReference type="InterPro" id="IPR036390">
    <property type="entry name" value="WH_DNA-bd_sf"/>
</dbReference>
<dbReference type="Proteomes" id="UP001060070">
    <property type="component" value="Chromosome"/>
</dbReference>
<keyword evidence="2" id="KW-0805">Transcription regulation</keyword>
<accession>A0AB38TEU5</accession>
<dbReference type="PROSITE" id="PS50931">
    <property type="entry name" value="HTH_LYSR"/>
    <property type="match status" value="1"/>
</dbReference>
<evidence type="ECO:0000256" key="3">
    <source>
        <dbReference type="ARBA" id="ARBA00023125"/>
    </source>
</evidence>
<feature type="domain" description="HTH lysR-type" evidence="5">
    <location>
        <begin position="1"/>
        <end position="58"/>
    </location>
</feature>
<dbReference type="Pfam" id="PF00126">
    <property type="entry name" value="HTH_1"/>
    <property type="match status" value="1"/>
</dbReference>
<evidence type="ECO:0000256" key="2">
    <source>
        <dbReference type="ARBA" id="ARBA00023015"/>
    </source>
</evidence>
<dbReference type="AlphaFoldDB" id="A0AB38TEU5"/>
<dbReference type="InterPro" id="IPR036388">
    <property type="entry name" value="WH-like_DNA-bd_sf"/>
</dbReference>
<dbReference type="PRINTS" id="PR00039">
    <property type="entry name" value="HTHLYSR"/>
</dbReference>
<dbReference type="GO" id="GO:0043565">
    <property type="term" value="F:sequence-specific DNA binding"/>
    <property type="evidence" value="ECO:0007669"/>
    <property type="project" value="TreeGrafter"/>
</dbReference>
<sequence length="308" mass="33990">MKFNQIEAYRAVMLAGSVSDAAHFLNVSQPGISRLIKDLERSIGFDLFDRIPGRIVPTPEGEAFFKYVQRTYSGIRYLEGAAKDIANLKHDRLRIASFPAASLEVVPRSIVRLNAAYPDLKIRLEVRSSLRILDLVSSRQVDVGIAAFPVNYPGVILERVYEPSCKCVLPAGHPKSGLSRISLEDLKNETNIGISEDLTIGKALLVAGIESNVKIDNLIETTSGYTICKMVEMGLGVGLVDPLAASLFRESSIVAVEFKPDVKFGFAIVLSEHAIRSRSVDKFIKILNDTIKRSIYPAEFEPPERPDT</sequence>
<evidence type="ECO:0000313" key="7">
    <source>
        <dbReference type="Proteomes" id="UP001060070"/>
    </source>
</evidence>
<dbReference type="GO" id="GO:0010628">
    <property type="term" value="P:positive regulation of gene expression"/>
    <property type="evidence" value="ECO:0007669"/>
    <property type="project" value="TreeGrafter"/>
</dbReference>
<evidence type="ECO:0000256" key="4">
    <source>
        <dbReference type="ARBA" id="ARBA00023163"/>
    </source>
</evidence>
<evidence type="ECO:0000259" key="5">
    <source>
        <dbReference type="PROSITE" id="PS50931"/>
    </source>
</evidence>
<dbReference type="RefSeq" id="WP_024505749.1">
    <property type="nucleotide sequence ID" value="NZ_CP088147.1"/>
</dbReference>
<dbReference type="InterPro" id="IPR005119">
    <property type="entry name" value="LysR_subst-bd"/>
</dbReference>
<dbReference type="Gene3D" id="3.40.190.290">
    <property type="match status" value="1"/>
</dbReference>
<dbReference type="PANTHER" id="PTHR30427">
    <property type="entry name" value="TRANSCRIPTIONAL ACTIVATOR PROTEIN LYSR"/>
    <property type="match status" value="1"/>
</dbReference>
<keyword evidence="3" id="KW-0238">DNA-binding</keyword>
<evidence type="ECO:0000256" key="1">
    <source>
        <dbReference type="ARBA" id="ARBA00009437"/>
    </source>
</evidence>
<dbReference type="SUPFAM" id="SSF46785">
    <property type="entry name" value="Winged helix' DNA-binding domain"/>
    <property type="match status" value="1"/>
</dbReference>
<keyword evidence="7" id="KW-1185">Reference proteome</keyword>
<evidence type="ECO:0000313" key="6">
    <source>
        <dbReference type="EMBL" id="UTU53108.1"/>
    </source>
</evidence>
<organism evidence="6 7">
    <name type="scientific">Mesorhizobium ciceri</name>
    <dbReference type="NCBI Taxonomy" id="39645"/>
    <lineage>
        <taxon>Bacteria</taxon>
        <taxon>Pseudomonadati</taxon>
        <taxon>Pseudomonadota</taxon>
        <taxon>Alphaproteobacteria</taxon>
        <taxon>Hyphomicrobiales</taxon>
        <taxon>Phyllobacteriaceae</taxon>
        <taxon>Mesorhizobium</taxon>
    </lineage>
</organism>
<dbReference type="Pfam" id="PF03466">
    <property type="entry name" value="LysR_substrate"/>
    <property type="match status" value="1"/>
</dbReference>
<dbReference type="Gene3D" id="1.10.10.10">
    <property type="entry name" value="Winged helix-like DNA-binding domain superfamily/Winged helix DNA-binding domain"/>
    <property type="match status" value="1"/>
</dbReference>
<proteinExistence type="inferred from homology"/>
<dbReference type="PANTHER" id="PTHR30427:SF1">
    <property type="entry name" value="TRANSCRIPTIONAL ACTIVATOR PROTEIN LYSR"/>
    <property type="match status" value="1"/>
</dbReference>
<gene>
    <name evidence="6" type="ORF">LRP29_06695</name>
</gene>
<dbReference type="InterPro" id="IPR000847">
    <property type="entry name" value="LysR_HTH_N"/>
</dbReference>
<name>A0AB38TEU5_9HYPH</name>